<dbReference type="EMBL" id="JALAAR010000024">
    <property type="protein sequence ID" value="MEH8019326.1"/>
    <property type="molecule type" value="Genomic_DNA"/>
</dbReference>
<organism evidence="3 4">
    <name type="scientific">Rheinheimera muenzenbergensis</name>
    <dbReference type="NCBI Taxonomy" id="1193628"/>
    <lineage>
        <taxon>Bacteria</taxon>
        <taxon>Pseudomonadati</taxon>
        <taxon>Pseudomonadota</taxon>
        <taxon>Gammaproteobacteria</taxon>
        <taxon>Chromatiales</taxon>
        <taxon>Chromatiaceae</taxon>
        <taxon>Rheinheimera</taxon>
    </lineage>
</organism>
<dbReference type="Gene3D" id="3.10.450.50">
    <property type="match status" value="1"/>
</dbReference>
<dbReference type="Proteomes" id="UP001375382">
    <property type="component" value="Unassembled WGS sequence"/>
</dbReference>
<evidence type="ECO:0000256" key="1">
    <source>
        <dbReference type="SAM" id="SignalP"/>
    </source>
</evidence>
<evidence type="ECO:0000259" key="2">
    <source>
        <dbReference type="Pfam" id="PF14534"/>
    </source>
</evidence>
<sequence>MTFTNIALVAVLAATITFFSANAETAPEHESLYNTVAALDTAVFDAFNHCSESGQLEKHASYFAADVEFYHDNGGVTWTREDMISGTRKNVCGKFSRELVAGSLKVYPIKSFGAIAQGSHRFCQFSSGVCEGLADFTMIWREQNGKWQLTRVLSYGHRPANEP</sequence>
<dbReference type="SUPFAM" id="SSF54427">
    <property type="entry name" value="NTF2-like"/>
    <property type="match status" value="1"/>
</dbReference>
<dbReference type="Pfam" id="PF14534">
    <property type="entry name" value="DUF4440"/>
    <property type="match status" value="1"/>
</dbReference>
<keyword evidence="4" id="KW-1185">Reference proteome</keyword>
<keyword evidence="1" id="KW-0732">Signal</keyword>
<dbReference type="RefSeq" id="WP_335737722.1">
    <property type="nucleotide sequence ID" value="NZ_JALAAR010000024.1"/>
</dbReference>
<evidence type="ECO:0000313" key="3">
    <source>
        <dbReference type="EMBL" id="MEH8019326.1"/>
    </source>
</evidence>
<feature type="domain" description="DUF4440" evidence="2">
    <location>
        <begin position="37"/>
        <end position="149"/>
    </location>
</feature>
<accession>A0ABU8CCM5</accession>
<feature type="signal peptide" evidence="1">
    <location>
        <begin position="1"/>
        <end position="23"/>
    </location>
</feature>
<dbReference type="InterPro" id="IPR032710">
    <property type="entry name" value="NTF2-like_dom_sf"/>
</dbReference>
<feature type="chain" id="PRO_5045373359" evidence="1">
    <location>
        <begin position="24"/>
        <end position="163"/>
    </location>
</feature>
<dbReference type="InterPro" id="IPR027843">
    <property type="entry name" value="DUF4440"/>
</dbReference>
<gene>
    <name evidence="3" type="ORF">MN202_18990</name>
</gene>
<protein>
    <submittedName>
        <fullName evidence="3">Nuclear transport factor 2 family protein</fullName>
    </submittedName>
</protein>
<comment type="caution">
    <text evidence="3">The sequence shown here is derived from an EMBL/GenBank/DDBJ whole genome shotgun (WGS) entry which is preliminary data.</text>
</comment>
<evidence type="ECO:0000313" key="4">
    <source>
        <dbReference type="Proteomes" id="UP001375382"/>
    </source>
</evidence>
<reference evidence="3 4" key="1">
    <citation type="journal article" date="2023" name="Ecotoxicol. Environ. Saf.">
        <title>Mercury remediation potential of mercury-resistant strain Rheinheimera metallidurans sp. nov. isolated from a municipal waste dumping site.</title>
        <authorList>
            <person name="Yadav V."/>
            <person name="Manjhi A."/>
            <person name="Vadakedath N."/>
        </authorList>
    </citation>
    <scope>NUCLEOTIDE SEQUENCE [LARGE SCALE GENOMIC DNA]</scope>
    <source>
        <strain evidence="3 4">E-49</strain>
    </source>
</reference>
<proteinExistence type="predicted"/>
<name>A0ABU8CCM5_9GAMM</name>